<accession>A0A5J4VPP3</accession>
<organism evidence="1 2">
    <name type="scientific">Streblomastix strix</name>
    <dbReference type="NCBI Taxonomy" id="222440"/>
    <lineage>
        <taxon>Eukaryota</taxon>
        <taxon>Metamonada</taxon>
        <taxon>Preaxostyla</taxon>
        <taxon>Oxymonadida</taxon>
        <taxon>Streblomastigidae</taxon>
        <taxon>Streblomastix</taxon>
    </lineage>
</organism>
<sequence>MAFSEPIFEEFELDEEAYDYITCVEGVAYIGCTDDGCNDGYDFDDSKGGGGIGFDVLFDYQPYTELDGIIDDGEGMNLFDGSIQGADIYFLNYGNQGG</sequence>
<dbReference type="AlphaFoldDB" id="A0A5J4VPP3"/>
<dbReference type="EMBL" id="SNRW01005825">
    <property type="protein sequence ID" value="KAA6384296.1"/>
    <property type="molecule type" value="Genomic_DNA"/>
</dbReference>
<evidence type="ECO:0000313" key="1">
    <source>
        <dbReference type="EMBL" id="KAA6384296.1"/>
    </source>
</evidence>
<proteinExistence type="predicted"/>
<dbReference type="Proteomes" id="UP000324800">
    <property type="component" value="Unassembled WGS sequence"/>
</dbReference>
<comment type="caution">
    <text evidence="1">The sequence shown here is derived from an EMBL/GenBank/DDBJ whole genome shotgun (WGS) entry which is preliminary data.</text>
</comment>
<evidence type="ECO:0000313" key="2">
    <source>
        <dbReference type="Proteomes" id="UP000324800"/>
    </source>
</evidence>
<gene>
    <name evidence="1" type="ORF">EZS28_020177</name>
</gene>
<protein>
    <submittedName>
        <fullName evidence="1">Uncharacterized protein</fullName>
    </submittedName>
</protein>
<reference evidence="1 2" key="1">
    <citation type="submission" date="2019-03" db="EMBL/GenBank/DDBJ databases">
        <title>Single cell metagenomics reveals metabolic interactions within the superorganism composed of flagellate Streblomastix strix and complex community of Bacteroidetes bacteria on its surface.</title>
        <authorList>
            <person name="Treitli S.C."/>
            <person name="Kolisko M."/>
            <person name="Husnik F."/>
            <person name="Keeling P."/>
            <person name="Hampl V."/>
        </authorList>
    </citation>
    <scope>NUCLEOTIDE SEQUENCE [LARGE SCALE GENOMIC DNA]</scope>
    <source>
        <strain evidence="1">ST1C</strain>
    </source>
</reference>
<name>A0A5J4VPP3_9EUKA</name>